<accession>A0A498C5N2</accession>
<keyword evidence="4" id="KW-1185">Reference proteome</keyword>
<dbReference type="EMBL" id="RCDB01000003">
    <property type="protein sequence ID" value="RLK47928.1"/>
    <property type="molecule type" value="Genomic_DNA"/>
</dbReference>
<evidence type="ECO:0000256" key="2">
    <source>
        <dbReference type="SAM" id="Phobius"/>
    </source>
</evidence>
<keyword evidence="2" id="KW-0472">Membrane</keyword>
<sequence>MSGERTPGLEPTPMADAVRAAAASRIDVTADAAPAAEPASASAPTPAPASPRIDVPGEDVDLAVDVTALPGAHRGGYSRAMTAPVDVPLTATEPVRIDAVQAEIAQSRPLRLAPWALLFAVLALAVALVVGWGFLIGILGAVLALVALRRPWESRGLAVWALCLSVASLLYSAGWLWWASTQGPLFG</sequence>
<dbReference type="AlphaFoldDB" id="A0A498C5N2"/>
<comment type="caution">
    <text evidence="3">The sequence shown here is derived from an EMBL/GenBank/DDBJ whole genome shotgun (WGS) entry which is preliminary data.</text>
</comment>
<dbReference type="RefSeq" id="WP_241965233.1">
    <property type="nucleotide sequence ID" value="NZ_RCDB01000003.1"/>
</dbReference>
<feature type="transmembrane region" description="Helical" evidence="2">
    <location>
        <begin position="157"/>
        <end position="178"/>
    </location>
</feature>
<evidence type="ECO:0000256" key="1">
    <source>
        <dbReference type="SAM" id="MobiDB-lite"/>
    </source>
</evidence>
<gene>
    <name evidence="3" type="ORF">C7474_2527</name>
</gene>
<reference evidence="3 4" key="1">
    <citation type="journal article" date="2015" name="Stand. Genomic Sci.">
        <title>Genomic Encyclopedia of Bacterial and Archaeal Type Strains, Phase III: the genomes of soil and plant-associated and newly described type strains.</title>
        <authorList>
            <person name="Whitman W.B."/>
            <person name="Woyke T."/>
            <person name="Klenk H.P."/>
            <person name="Zhou Y."/>
            <person name="Lilburn T.G."/>
            <person name="Beck B.J."/>
            <person name="De Vos P."/>
            <person name="Vandamme P."/>
            <person name="Eisen J.A."/>
            <person name="Garrity G."/>
            <person name="Hugenholtz P."/>
            <person name="Kyrpides N.C."/>
        </authorList>
    </citation>
    <scope>NUCLEOTIDE SEQUENCE [LARGE SCALE GENOMIC DNA]</scope>
    <source>
        <strain evidence="3 4">S2T63</strain>
    </source>
</reference>
<protein>
    <submittedName>
        <fullName evidence="3">Uncharacterized protein</fullName>
    </submittedName>
</protein>
<keyword evidence="2" id="KW-0812">Transmembrane</keyword>
<proteinExistence type="predicted"/>
<feature type="compositionally biased region" description="Low complexity" evidence="1">
    <location>
        <begin position="30"/>
        <end position="44"/>
    </location>
</feature>
<evidence type="ECO:0000313" key="3">
    <source>
        <dbReference type="EMBL" id="RLK47928.1"/>
    </source>
</evidence>
<organism evidence="3 4">
    <name type="scientific">Microbacterium telephonicum</name>
    <dbReference type="NCBI Taxonomy" id="1714841"/>
    <lineage>
        <taxon>Bacteria</taxon>
        <taxon>Bacillati</taxon>
        <taxon>Actinomycetota</taxon>
        <taxon>Actinomycetes</taxon>
        <taxon>Micrococcales</taxon>
        <taxon>Microbacteriaceae</taxon>
        <taxon>Microbacterium</taxon>
    </lineage>
</organism>
<feature type="region of interest" description="Disordered" evidence="1">
    <location>
        <begin position="1"/>
        <end position="54"/>
    </location>
</feature>
<name>A0A498C5N2_9MICO</name>
<feature type="transmembrane region" description="Helical" evidence="2">
    <location>
        <begin position="115"/>
        <end position="145"/>
    </location>
</feature>
<keyword evidence="2" id="KW-1133">Transmembrane helix</keyword>
<dbReference type="Proteomes" id="UP000273158">
    <property type="component" value="Unassembled WGS sequence"/>
</dbReference>
<evidence type="ECO:0000313" key="4">
    <source>
        <dbReference type="Proteomes" id="UP000273158"/>
    </source>
</evidence>